<dbReference type="Proteomes" id="UP000269271">
    <property type="component" value="Unassembled WGS sequence"/>
</dbReference>
<dbReference type="Gene3D" id="1.10.101.10">
    <property type="entry name" value="PGBD-like superfamily/PGBD"/>
    <property type="match status" value="1"/>
</dbReference>
<protein>
    <submittedName>
        <fullName evidence="3">DUF3380 domain-containing protein</fullName>
    </submittedName>
</protein>
<dbReference type="RefSeq" id="WP_124618766.1">
    <property type="nucleotide sequence ID" value="NZ_QTQX01000015.1"/>
</dbReference>
<evidence type="ECO:0000313" key="4">
    <source>
        <dbReference type="Proteomes" id="UP000269271"/>
    </source>
</evidence>
<sequence length="259" mass="27808">MNFTGTGCPLTEAGLNSACSTLGVGAAEIWAIVFTETDYPHSGFWANKTPQILFEPRVFHRLTHSRYDATAPDISTNGPVAYGQAGNFQYTRLQKAVNLDEAAALQSASWGIGQILGENFSEAGFESVQDLVQAMLSSEDAQLAAVANYIVTACIDNLLADHKWSDFASVFNGPSYAASGYDKRLAGAYANFANGVLPDLRVRSAQTYLMYRNYSLSVINGIWDEYTASAVAAFQKDAGLPVTGEIDDTTLGRLADPAC</sequence>
<feature type="domain" description="N-acetylmuramidase" evidence="2">
    <location>
        <begin position="27"/>
        <end position="192"/>
    </location>
</feature>
<dbReference type="InterPro" id="IPR002477">
    <property type="entry name" value="Peptidoglycan-bd-like"/>
</dbReference>
<evidence type="ECO:0000259" key="1">
    <source>
        <dbReference type="Pfam" id="PF01471"/>
    </source>
</evidence>
<name>A0A3N8RYR2_9BURK</name>
<proteinExistence type="predicted"/>
<organism evidence="3 4">
    <name type="scientific">Burkholderia contaminans</name>
    <dbReference type="NCBI Taxonomy" id="488447"/>
    <lineage>
        <taxon>Bacteria</taxon>
        <taxon>Pseudomonadati</taxon>
        <taxon>Pseudomonadota</taxon>
        <taxon>Betaproteobacteria</taxon>
        <taxon>Burkholderiales</taxon>
        <taxon>Burkholderiaceae</taxon>
        <taxon>Burkholderia</taxon>
        <taxon>Burkholderia cepacia complex</taxon>
    </lineage>
</organism>
<evidence type="ECO:0000313" key="3">
    <source>
        <dbReference type="EMBL" id="RQT24839.1"/>
    </source>
</evidence>
<dbReference type="InterPro" id="IPR024408">
    <property type="entry name" value="Muramidase"/>
</dbReference>
<dbReference type="Pfam" id="PF11860">
    <property type="entry name" value="Muramidase"/>
    <property type="match status" value="1"/>
</dbReference>
<dbReference type="AlphaFoldDB" id="A0A3N8RYR2"/>
<dbReference type="SUPFAM" id="SSF47090">
    <property type="entry name" value="PGBD-like"/>
    <property type="match status" value="1"/>
</dbReference>
<evidence type="ECO:0000259" key="2">
    <source>
        <dbReference type="Pfam" id="PF11860"/>
    </source>
</evidence>
<dbReference type="Pfam" id="PF01471">
    <property type="entry name" value="PG_binding_1"/>
    <property type="match status" value="1"/>
</dbReference>
<comment type="caution">
    <text evidence="3">The sequence shown here is derived from an EMBL/GenBank/DDBJ whole genome shotgun (WGS) entry which is preliminary data.</text>
</comment>
<dbReference type="InterPro" id="IPR036366">
    <property type="entry name" value="PGBDSf"/>
</dbReference>
<accession>A0A3N8RYR2</accession>
<feature type="domain" description="Peptidoglycan binding-like" evidence="1">
    <location>
        <begin position="201"/>
        <end position="254"/>
    </location>
</feature>
<gene>
    <name evidence="3" type="ORF">DF037_22840</name>
</gene>
<dbReference type="InterPro" id="IPR036365">
    <property type="entry name" value="PGBD-like_sf"/>
</dbReference>
<dbReference type="EMBL" id="QTQX01000015">
    <property type="protein sequence ID" value="RQT24839.1"/>
    <property type="molecule type" value="Genomic_DNA"/>
</dbReference>
<reference evidence="3 4" key="1">
    <citation type="submission" date="2018-08" db="EMBL/GenBank/DDBJ databases">
        <title>Comparative analysis of Burkholderia isolates from Puerto Rico.</title>
        <authorList>
            <person name="Hall C."/>
            <person name="Sahl J."/>
            <person name="Wagner D."/>
        </authorList>
    </citation>
    <scope>NUCLEOTIDE SEQUENCE [LARGE SCALE GENOMIC DNA]</scope>
    <source>
        <strain evidence="3 4">Bp9001</strain>
    </source>
</reference>